<proteinExistence type="inferred from homology"/>
<keyword evidence="6" id="KW-0732">Signal</keyword>
<evidence type="ECO:0000256" key="11">
    <source>
        <dbReference type="SAM" id="Phobius"/>
    </source>
</evidence>
<keyword evidence="10" id="KW-0325">Glycoprotein</keyword>
<keyword evidence="4" id="KW-0433">Leucine-rich repeat</keyword>
<dbReference type="OrthoDB" id="1060944at2759"/>
<organism evidence="13 14">
    <name type="scientific">Helianthus annuus</name>
    <name type="common">Common sunflower</name>
    <dbReference type="NCBI Taxonomy" id="4232"/>
    <lineage>
        <taxon>Eukaryota</taxon>
        <taxon>Viridiplantae</taxon>
        <taxon>Streptophyta</taxon>
        <taxon>Embryophyta</taxon>
        <taxon>Tracheophyta</taxon>
        <taxon>Spermatophyta</taxon>
        <taxon>Magnoliopsida</taxon>
        <taxon>eudicotyledons</taxon>
        <taxon>Gunneridae</taxon>
        <taxon>Pentapetalae</taxon>
        <taxon>asterids</taxon>
        <taxon>campanulids</taxon>
        <taxon>Asterales</taxon>
        <taxon>Asteraceae</taxon>
        <taxon>Asteroideae</taxon>
        <taxon>Heliantheae alliance</taxon>
        <taxon>Heliantheae</taxon>
        <taxon>Helianthus</taxon>
    </lineage>
</organism>
<dbReference type="Gramene" id="mRNA:HanXRQr2_Chr10g0421521">
    <property type="protein sequence ID" value="CDS:HanXRQr2_Chr10g0421521.1"/>
    <property type="gene ID" value="HanXRQr2_Chr10g0421521"/>
</dbReference>
<dbReference type="EMBL" id="MNCJ02000325">
    <property type="protein sequence ID" value="KAF5784832.1"/>
    <property type="molecule type" value="Genomic_DNA"/>
</dbReference>
<dbReference type="SMART" id="SM00369">
    <property type="entry name" value="LRR_TYP"/>
    <property type="match status" value="6"/>
</dbReference>
<evidence type="ECO:0000259" key="12">
    <source>
        <dbReference type="Pfam" id="PF23598"/>
    </source>
</evidence>
<dbReference type="Pfam" id="PF13855">
    <property type="entry name" value="LRR_8"/>
    <property type="match status" value="1"/>
</dbReference>
<dbReference type="Pfam" id="PF23598">
    <property type="entry name" value="LRR_14"/>
    <property type="match status" value="1"/>
</dbReference>
<dbReference type="InterPro" id="IPR003591">
    <property type="entry name" value="Leu-rich_rpt_typical-subtyp"/>
</dbReference>
<feature type="transmembrane region" description="Helical" evidence="11">
    <location>
        <begin position="556"/>
        <end position="579"/>
    </location>
</feature>
<keyword evidence="5 11" id="KW-0812">Transmembrane</keyword>
<dbReference type="InterPro" id="IPR046956">
    <property type="entry name" value="RLP23-like"/>
</dbReference>
<dbReference type="PRINTS" id="PR00019">
    <property type="entry name" value="LEURICHRPT"/>
</dbReference>
<keyword evidence="9 11" id="KW-0472">Membrane</keyword>
<evidence type="ECO:0000256" key="4">
    <source>
        <dbReference type="ARBA" id="ARBA00022614"/>
    </source>
</evidence>
<comment type="caution">
    <text evidence="13">The sequence shown here is derived from an EMBL/GenBank/DDBJ whole genome shotgun (WGS) entry which is preliminary data.</text>
</comment>
<dbReference type="SUPFAM" id="SSF52058">
    <property type="entry name" value="L domain-like"/>
    <property type="match status" value="2"/>
</dbReference>
<feature type="domain" description="Disease resistance R13L4/SHOC-2-like LRR" evidence="12">
    <location>
        <begin position="11"/>
        <end position="159"/>
    </location>
</feature>
<reference evidence="13" key="2">
    <citation type="submission" date="2020-06" db="EMBL/GenBank/DDBJ databases">
        <title>Helianthus annuus Genome sequencing and assembly Release 2.</title>
        <authorList>
            <person name="Gouzy J."/>
            <person name="Langlade N."/>
            <person name="Munos S."/>
        </authorList>
    </citation>
    <scope>NUCLEOTIDE SEQUENCE</scope>
    <source>
        <tissue evidence="13">Leaves</tissue>
    </source>
</reference>
<keyword evidence="14" id="KW-1185">Reference proteome</keyword>
<dbReference type="InterPro" id="IPR055414">
    <property type="entry name" value="LRR_R13L4/SHOC2-like"/>
</dbReference>
<protein>
    <submittedName>
        <fullName evidence="13">Leucine-rich repeat domain superfamily</fullName>
    </submittedName>
</protein>
<evidence type="ECO:0000256" key="5">
    <source>
        <dbReference type="ARBA" id="ARBA00022692"/>
    </source>
</evidence>
<evidence type="ECO:0000256" key="10">
    <source>
        <dbReference type="ARBA" id="ARBA00023180"/>
    </source>
</evidence>
<evidence type="ECO:0000256" key="9">
    <source>
        <dbReference type="ARBA" id="ARBA00023136"/>
    </source>
</evidence>
<keyword evidence="7" id="KW-0677">Repeat</keyword>
<sequence>MGPIPTFLGKLTELFLSGNDLSGSIPESIGRLAALTALSLYGNKLSGTIPDSIGQLSKLQFLDVSSNRLIGSIPVSIGQLSKLSSLDVSYNSLEGEIYESHFANLSMLKEFNVASNIKMTLNFSREWLPPFQLRDIDLSSCKIGNGFPQWLQNQRKLHRLVLSNTAISGPLPTWLRKMPIIPFMDLSHNNLSGPLTNLPNGVANVDDEDFFEQVLYLQNNTFNESIPRSLCKRTDLVYLDLSKNRLTGEIPKCFKNLQNLAFLRLSSNGLSGIIPSFIGHFSKLGSLNLNDNNFSGELPAELWNLSELCVLDLGDNAFCGNIPEWIGEKIKSLRVFRLHKNNFTGGIPRSLCTNIDLQILDVAHNSLTGTIPHCLGELQGMRDGHYYGIGFSESTEEGLVQVMKGSSLEYTNTWYYVNNIDLSSNKFVGEIPVELTTLSELVGLNLANNHLSGGIPEDIGNMKALNSLDLSGNELGGMIPPSIAALTFLSYLNLSNNNLSGQIPTGNQLQTLIDPSIYTGNKDLCGPPLPKNCSNPDDPTITPNKKYEAAHEPNKVWFYVDIICGYATGFWGVIVVLMLKKQWRHKLFMFAEEYVDKIHVAIMVRVNKMRIGRGAI</sequence>
<evidence type="ECO:0000256" key="6">
    <source>
        <dbReference type="ARBA" id="ARBA00022729"/>
    </source>
</evidence>
<evidence type="ECO:0000256" key="1">
    <source>
        <dbReference type="ARBA" id="ARBA00004251"/>
    </source>
</evidence>
<dbReference type="FunFam" id="3.80.10.10:FF:000095">
    <property type="entry name" value="LRR receptor-like serine/threonine-protein kinase GSO1"/>
    <property type="match status" value="1"/>
</dbReference>
<dbReference type="PANTHER" id="PTHR48063">
    <property type="entry name" value="LRR RECEPTOR-LIKE KINASE"/>
    <property type="match status" value="1"/>
</dbReference>
<dbReference type="PANTHER" id="PTHR48063:SF106">
    <property type="entry name" value="LEUCINE-RICH REPEAT DOMAIN, L DOMAIN-LIKE PROTEIN-RELATED"/>
    <property type="match status" value="1"/>
</dbReference>
<dbReference type="Gene3D" id="3.80.10.10">
    <property type="entry name" value="Ribonuclease Inhibitor"/>
    <property type="match status" value="3"/>
</dbReference>
<accession>A0A9K3HUI9</accession>
<dbReference type="Pfam" id="PF00560">
    <property type="entry name" value="LRR_1"/>
    <property type="match status" value="6"/>
</dbReference>
<evidence type="ECO:0000313" key="13">
    <source>
        <dbReference type="EMBL" id="KAF5784832.1"/>
    </source>
</evidence>
<dbReference type="AlphaFoldDB" id="A0A9K3HUI9"/>
<dbReference type="InterPro" id="IPR032675">
    <property type="entry name" value="LRR_dom_sf"/>
</dbReference>
<comment type="similarity">
    <text evidence="2">Belongs to the RLP family.</text>
</comment>
<keyword evidence="3" id="KW-1003">Cell membrane</keyword>
<dbReference type="GO" id="GO:0006952">
    <property type="term" value="P:defense response"/>
    <property type="evidence" value="ECO:0007669"/>
    <property type="project" value="UniProtKB-ARBA"/>
</dbReference>
<comment type="subcellular location">
    <subcellularLocation>
        <location evidence="1">Cell membrane</location>
        <topology evidence="1">Single-pass type I membrane protein</topology>
    </subcellularLocation>
</comment>
<gene>
    <name evidence="13" type="ORF">HanXRQr2_Chr10g0421521</name>
</gene>
<evidence type="ECO:0000256" key="7">
    <source>
        <dbReference type="ARBA" id="ARBA00022737"/>
    </source>
</evidence>
<dbReference type="Proteomes" id="UP000215914">
    <property type="component" value="Unassembled WGS sequence"/>
</dbReference>
<dbReference type="GO" id="GO:0005886">
    <property type="term" value="C:plasma membrane"/>
    <property type="evidence" value="ECO:0007669"/>
    <property type="project" value="UniProtKB-SubCell"/>
</dbReference>
<evidence type="ECO:0000256" key="2">
    <source>
        <dbReference type="ARBA" id="ARBA00009592"/>
    </source>
</evidence>
<dbReference type="FunFam" id="3.80.10.10:FF:000111">
    <property type="entry name" value="LRR receptor-like serine/threonine-protein kinase ERECTA"/>
    <property type="match status" value="2"/>
</dbReference>
<dbReference type="InterPro" id="IPR001611">
    <property type="entry name" value="Leu-rich_rpt"/>
</dbReference>
<reference evidence="13" key="1">
    <citation type="journal article" date="2017" name="Nature">
        <title>The sunflower genome provides insights into oil metabolism, flowering and Asterid evolution.</title>
        <authorList>
            <person name="Badouin H."/>
            <person name="Gouzy J."/>
            <person name="Grassa C.J."/>
            <person name="Murat F."/>
            <person name="Staton S.E."/>
            <person name="Cottret L."/>
            <person name="Lelandais-Briere C."/>
            <person name="Owens G.L."/>
            <person name="Carrere S."/>
            <person name="Mayjonade B."/>
            <person name="Legrand L."/>
            <person name="Gill N."/>
            <person name="Kane N.C."/>
            <person name="Bowers J.E."/>
            <person name="Hubner S."/>
            <person name="Bellec A."/>
            <person name="Berard A."/>
            <person name="Berges H."/>
            <person name="Blanchet N."/>
            <person name="Boniface M.C."/>
            <person name="Brunel D."/>
            <person name="Catrice O."/>
            <person name="Chaidir N."/>
            <person name="Claudel C."/>
            <person name="Donnadieu C."/>
            <person name="Faraut T."/>
            <person name="Fievet G."/>
            <person name="Helmstetter N."/>
            <person name="King M."/>
            <person name="Knapp S.J."/>
            <person name="Lai Z."/>
            <person name="Le Paslier M.C."/>
            <person name="Lippi Y."/>
            <person name="Lorenzon L."/>
            <person name="Mandel J.R."/>
            <person name="Marage G."/>
            <person name="Marchand G."/>
            <person name="Marquand E."/>
            <person name="Bret-Mestries E."/>
            <person name="Morien E."/>
            <person name="Nambeesan S."/>
            <person name="Nguyen T."/>
            <person name="Pegot-Espagnet P."/>
            <person name="Pouilly N."/>
            <person name="Raftis F."/>
            <person name="Sallet E."/>
            <person name="Schiex T."/>
            <person name="Thomas J."/>
            <person name="Vandecasteele C."/>
            <person name="Vares D."/>
            <person name="Vear F."/>
            <person name="Vautrin S."/>
            <person name="Crespi M."/>
            <person name="Mangin B."/>
            <person name="Burke J.M."/>
            <person name="Salse J."/>
            <person name="Munos S."/>
            <person name="Vincourt P."/>
            <person name="Rieseberg L.H."/>
            <person name="Langlade N.B."/>
        </authorList>
    </citation>
    <scope>NUCLEOTIDE SEQUENCE</scope>
    <source>
        <tissue evidence="13">Leaves</tissue>
    </source>
</reference>
<dbReference type="GO" id="GO:0051707">
    <property type="term" value="P:response to other organism"/>
    <property type="evidence" value="ECO:0007669"/>
    <property type="project" value="UniProtKB-ARBA"/>
</dbReference>
<evidence type="ECO:0000313" key="14">
    <source>
        <dbReference type="Proteomes" id="UP000215914"/>
    </source>
</evidence>
<keyword evidence="8 11" id="KW-1133">Transmembrane helix</keyword>
<name>A0A9K3HUI9_HELAN</name>
<evidence type="ECO:0000256" key="8">
    <source>
        <dbReference type="ARBA" id="ARBA00022989"/>
    </source>
</evidence>
<evidence type="ECO:0000256" key="3">
    <source>
        <dbReference type="ARBA" id="ARBA00022475"/>
    </source>
</evidence>